<proteinExistence type="predicted"/>
<dbReference type="AlphaFoldDB" id="A0A841JPJ2"/>
<reference evidence="1 2" key="1">
    <citation type="submission" date="2020-08" db="EMBL/GenBank/DDBJ databases">
        <title>Genomic Encyclopedia of Type Strains, Phase IV (KMG-V): Genome sequencing to study the core and pangenomes of soil and plant-associated prokaryotes.</title>
        <authorList>
            <person name="Whitman W."/>
        </authorList>
    </citation>
    <scope>NUCLEOTIDE SEQUENCE [LARGE SCALE GENOMIC DNA]</scope>
    <source>
        <strain evidence="1 2">MP601</strain>
    </source>
</reference>
<comment type="caution">
    <text evidence="1">The sequence shown here is derived from an EMBL/GenBank/DDBJ whole genome shotgun (WGS) entry which is preliminary data.</text>
</comment>
<protein>
    <submittedName>
        <fullName evidence="1">Acyl-CoA reductase-like NAD-dependent aldehyde dehydrogenase</fullName>
    </submittedName>
</protein>
<evidence type="ECO:0000313" key="1">
    <source>
        <dbReference type="EMBL" id="MBB6130678.1"/>
    </source>
</evidence>
<dbReference type="EMBL" id="JACHCA010000016">
    <property type="protein sequence ID" value="MBB6130678.1"/>
    <property type="molecule type" value="Genomic_DNA"/>
</dbReference>
<dbReference type="Proteomes" id="UP000548326">
    <property type="component" value="Unassembled WGS sequence"/>
</dbReference>
<gene>
    <name evidence="1" type="ORF">HDF22_004821</name>
</gene>
<evidence type="ECO:0000313" key="2">
    <source>
        <dbReference type="Proteomes" id="UP000548326"/>
    </source>
</evidence>
<organism evidence="1 2">
    <name type="scientific">Mucilaginibacter lappiensis</name>
    <dbReference type="NCBI Taxonomy" id="354630"/>
    <lineage>
        <taxon>Bacteria</taxon>
        <taxon>Pseudomonadati</taxon>
        <taxon>Bacteroidota</taxon>
        <taxon>Sphingobacteriia</taxon>
        <taxon>Sphingobacteriales</taxon>
        <taxon>Sphingobacteriaceae</taxon>
        <taxon>Mucilaginibacter</taxon>
    </lineage>
</organism>
<sequence>MSIQTINPFNNKVVKSFEEMTPAVINAAIAQAENTFET</sequence>
<accession>A0A841JPJ2</accession>
<name>A0A841JPJ2_9SPHI</name>